<comment type="caution">
    <text evidence="3">The sequence shown here is derived from an EMBL/GenBank/DDBJ whole genome shotgun (WGS) entry which is preliminary data.</text>
</comment>
<dbReference type="InterPro" id="IPR024752">
    <property type="entry name" value="Myb/SANT-like_dom"/>
</dbReference>
<feature type="domain" description="Myb/SANT-like" evidence="2">
    <location>
        <begin position="36"/>
        <end position="132"/>
    </location>
</feature>
<evidence type="ECO:0000259" key="2">
    <source>
        <dbReference type="Pfam" id="PF12776"/>
    </source>
</evidence>
<keyword evidence="4" id="KW-1185">Reference proteome</keyword>
<name>A0ABD1HU88_SALDI</name>
<protein>
    <recommendedName>
        <fullName evidence="2">Myb/SANT-like domain-containing protein</fullName>
    </recommendedName>
</protein>
<evidence type="ECO:0000256" key="1">
    <source>
        <dbReference type="SAM" id="MobiDB-lite"/>
    </source>
</evidence>
<feature type="compositionally biased region" description="Polar residues" evidence="1">
    <location>
        <begin position="205"/>
        <end position="221"/>
    </location>
</feature>
<proteinExistence type="predicted"/>
<dbReference type="PANTHER" id="PTHR46250:SF15">
    <property type="entry name" value="OS01G0523800 PROTEIN"/>
    <property type="match status" value="1"/>
</dbReference>
<dbReference type="Proteomes" id="UP001567538">
    <property type="component" value="Unassembled WGS sequence"/>
</dbReference>
<dbReference type="AlphaFoldDB" id="A0ABD1HU88"/>
<reference evidence="3 4" key="1">
    <citation type="submission" date="2024-06" db="EMBL/GenBank/DDBJ databases">
        <title>A chromosome level genome sequence of Diviner's sage (Salvia divinorum).</title>
        <authorList>
            <person name="Ford S.A."/>
            <person name="Ro D.-K."/>
            <person name="Ness R.W."/>
            <person name="Phillips M.A."/>
        </authorList>
    </citation>
    <scope>NUCLEOTIDE SEQUENCE [LARGE SCALE GENOMIC DNA]</scope>
    <source>
        <strain evidence="3">SAF-2024a</strain>
        <tissue evidence="3">Leaf</tissue>
    </source>
</reference>
<dbReference type="Pfam" id="PF12776">
    <property type="entry name" value="Myb_DNA-bind_3"/>
    <property type="match status" value="1"/>
</dbReference>
<feature type="region of interest" description="Disordered" evidence="1">
    <location>
        <begin position="205"/>
        <end position="233"/>
    </location>
</feature>
<dbReference type="EMBL" id="JBEAFC010000004">
    <property type="protein sequence ID" value="KAL1559742.1"/>
    <property type="molecule type" value="Genomic_DNA"/>
</dbReference>
<sequence>MAEMMHMGFSSQAMMNRGQGSGNSRSHSRADRTRRSWNDREEQFLLGTLKELVARGWKSDNGFWAGCLQKCEEMMQKEFPGTDLKMNPHIHSKIHTWKNNYSALSLVLGRSGVSFNHHGDHKIDCDDAEWKEILKVDSGARLLRNKSWPYYEDWKVIFGKDRASGDDSVDAREAFNQTGTQVGNENIDISAEYEEVFTNNFGLDNASPDSQTDSVFSSAIGSQKEGGQPKKKRKGVSALDGLVDVIAKMHEATNMRLEYLANRIGYEFDLTKARKEVFQLVGTIPGLSLMQVFDASENILSKVEHLDFFMSLPEMARQAYVFRALDKMAVN</sequence>
<evidence type="ECO:0000313" key="4">
    <source>
        <dbReference type="Proteomes" id="UP001567538"/>
    </source>
</evidence>
<dbReference type="PANTHER" id="PTHR46250">
    <property type="entry name" value="MYB/SANT-LIKE DNA-BINDING DOMAIN PROTEIN-RELATED"/>
    <property type="match status" value="1"/>
</dbReference>
<feature type="region of interest" description="Disordered" evidence="1">
    <location>
        <begin position="1"/>
        <end position="35"/>
    </location>
</feature>
<accession>A0ABD1HU88</accession>
<gene>
    <name evidence="3" type="ORF">AAHA92_10050</name>
</gene>
<organism evidence="3 4">
    <name type="scientific">Salvia divinorum</name>
    <name type="common">Maria pastora</name>
    <name type="synonym">Diviner's sage</name>
    <dbReference type="NCBI Taxonomy" id="28513"/>
    <lineage>
        <taxon>Eukaryota</taxon>
        <taxon>Viridiplantae</taxon>
        <taxon>Streptophyta</taxon>
        <taxon>Embryophyta</taxon>
        <taxon>Tracheophyta</taxon>
        <taxon>Spermatophyta</taxon>
        <taxon>Magnoliopsida</taxon>
        <taxon>eudicotyledons</taxon>
        <taxon>Gunneridae</taxon>
        <taxon>Pentapetalae</taxon>
        <taxon>asterids</taxon>
        <taxon>lamiids</taxon>
        <taxon>Lamiales</taxon>
        <taxon>Lamiaceae</taxon>
        <taxon>Nepetoideae</taxon>
        <taxon>Mentheae</taxon>
        <taxon>Salviinae</taxon>
        <taxon>Salvia</taxon>
        <taxon>Salvia subgen. Calosphace</taxon>
    </lineage>
</organism>
<evidence type="ECO:0000313" key="3">
    <source>
        <dbReference type="EMBL" id="KAL1559742.1"/>
    </source>
</evidence>